<protein>
    <submittedName>
        <fullName evidence="1">Phytoene desaturase family protein</fullName>
    </submittedName>
</protein>
<dbReference type="SUPFAM" id="SSF51905">
    <property type="entry name" value="FAD/NAD(P)-binding domain"/>
    <property type="match status" value="1"/>
</dbReference>
<dbReference type="PANTHER" id="PTHR10668:SF105">
    <property type="entry name" value="DEHYDROGENASE-RELATED"/>
    <property type="match status" value="1"/>
</dbReference>
<accession>A0ABV6E2A6</accession>
<proteinExistence type="predicted"/>
<name>A0ABV6E2A6_9ACTN</name>
<organism evidence="1 2">
    <name type="scientific">Nocardioides zeicaulis</name>
    <dbReference type="NCBI Taxonomy" id="1776857"/>
    <lineage>
        <taxon>Bacteria</taxon>
        <taxon>Bacillati</taxon>
        <taxon>Actinomycetota</taxon>
        <taxon>Actinomycetes</taxon>
        <taxon>Propionibacteriales</taxon>
        <taxon>Nocardioidaceae</taxon>
        <taxon>Nocardioides</taxon>
    </lineage>
</organism>
<reference evidence="1 2" key="1">
    <citation type="submission" date="2024-09" db="EMBL/GenBank/DDBJ databases">
        <authorList>
            <person name="Sun Q."/>
            <person name="Mori K."/>
        </authorList>
    </citation>
    <scope>NUCLEOTIDE SEQUENCE [LARGE SCALE GENOMIC DNA]</scope>
    <source>
        <strain evidence="1 2">CCM 8654</strain>
    </source>
</reference>
<comment type="caution">
    <text evidence="1">The sequence shown here is derived from an EMBL/GenBank/DDBJ whole genome shotgun (WGS) entry which is preliminary data.</text>
</comment>
<dbReference type="EMBL" id="JBHLXH010000001">
    <property type="protein sequence ID" value="MFC0223113.1"/>
    <property type="molecule type" value="Genomic_DNA"/>
</dbReference>
<dbReference type="PRINTS" id="PR00411">
    <property type="entry name" value="PNDRDTASEI"/>
</dbReference>
<dbReference type="Proteomes" id="UP001589698">
    <property type="component" value="Unassembled WGS sequence"/>
</dbReference>
<evidence type="ECO:0000313" key="1">
    <source>
        <dbReference type="EMBL" id="MFC0223113.1"/>
    </source>
</evidence>
<dbReference type="InterPro" id="IPR036188">
    <property type="entry name" value="FAD/NAD-bd_sf"/>
</dbReference>
<dbReference type="Pfam" id="PF13450">
    <property type="entry name" value="NAD_binding_8"/>
    <property type="match status" value="1"/>
</dbReference>
<dbReference type="RefSeq" id="WP_378518871.1">
    <property type="nucleotide sequence ID" value="NZ_JBHLXH010000001.1"/>
</dbReference>
<dbReference type="PANTHER" id="PTHR10668">
    <property type="entry name" value="PHYTOENE DEHYDROGENASE"/>
    <property type="match status" value="1"/>
</dbReference>
<gene>
    <name evidence="1" type="ORF">ACFFJG_11535</name>
</gene>
<evidence type="ECO:0000313" key="2">
    <source>
        <dbReference type="Proteomes" id="UP001589698"/>
    </source>
</evidence>
<feature type="non-terminal residue" evidence="1">
    <location>
        <position position="1"/>
    </location>
</feature>
<keyword evidence="2" id="KW-1185">Reference proteome</keyword>
<dbReference type="Gene3D" id="3.50.50.60">
    <property type="entry name" value="FAD/NAD(P)-binding domain"/>
    <property type="match status" value="1"/>
</dbReference>
<sequence>GVARLREVTTATVVGSGPNGLAAAVTLAAAGLEVTVLEAADVPGGGTRSVEATLPGLLHDECAGFHPLAVGSELARTFDLAAHGLRWAWPEVQYAHPLDDGGGAAAVRSVRGTAAALGPDARAWERLFGHLTRRFEAVTDDLLRPVLHVPRHPVGLVGFGARAGLPATVLARRFAAEPARALWAGVAAHAFRPLDTLASSAIGLALGTAAHHAGWPVAVGGSRAIADAYLSLLAGLGGRVETGVRVRSYADCAADVVMLDTSPLAAVEILGDRMPARVRAAYRRHRHGPGAFQVALAVEGGVPWAYEPARRAGTVHVGGTAAEVAEAERQTWRGRLAERPFVLVGQQHLADPSRSRDGVHPVDAYAHVPAGFDGDATDLLLGQLERFAPGLRERIVAVAPRSPHDLQAANANLVGGDIVGGANTARQLLLRPRVALDPYATGAPGVFLCSAATPPGAGAHGLCGLRAAQSALRTLGHGATHD</sequence>